<dbReference type="PROSITE" id="PS50980">
    <property type="entry name" value="COA_CT_NTER"/>
    <property type="match status" value="1"/>
</dbReference>
<dbReference type="InterPro" id="IPR029045">
    <property type="entry name" value="ClpP/crotonase-like_dom_sf"/>
</dbReference>
<keyword evidence="4" id="KW-0963">Cytoplasm</keyword>
<dbReference type="Gene3D" id="3.90.226.10">
    <property type="entry name" value="2-enoyl-CoA Hydratase, Chain A, domain 1"/>
    <property type="match status" value="1"/>
</dbReference>
<accession>A0ABY1P769</accession>
<comment type="function">
    <text evidence="4">Component of the acetyl coenzyme A carboxylase (ACC) complex. Biotin carboxylase (BC) catalyzes the carboxylation of biotin on its carrier protein (BCCP) and then the CO(2) group is transferred by the transcarboxylase to acetyl-CoA to form malonyl-CoA.</text>
</comment>
<comment type="pathway">
    <text evidence="4">Lipid metabolism; malonyl-CoA biosynthesis; malonyl-CoA from acetyl-CoA: step 1/1.</text>
</comment>
<comment type="similarity">
    <text evidence="4">Belongs to the AccD/PCCB family.</text>
</comment>
<proteinExistence type="inferred from homology"/>
<reference evidence="6 7" key="1">
    <citation type="submission" date="2017-05" db="EMBL/GenBank/DDBJ databases">
        <authorList>
            <person name="Varghese N."/>
            <person name="Submissions S."/>
        </authorList>
    </citation>
    <scope>NUCLEOTIDE SEQUENCE [LARGE SCALE GENOMIC DNA]</scope>
    <source>
        <strain evidence="6 7">DSM 15360</strain>
    </source>
</reference>
<gene>
    <name evidence="4" type="primary">accD</name>
    <name evidence="6" type="ORF">SAMN06265367_105212</name>
</gene>
<evidence type="ECO:0000256" key="2">
    <source>
        <dbReference type="ARBA" id="ARBA00022832"/>
    </source>
</evidence>
<organism evidence="6 7">
    <name type="scientific">Algoriphagus winogradskyi</name>
    <dbReference type="NCBI Taxonomy" id="237017"/>
    <lineage>
        <taxon>Bacteria</taxon>
        <taxon>Pseudomonadati</taxon>
        <taxon>Bacteroidota</taxon>
        <taxon>Cytophagia</taxon>
        <taxon>Cytophagales</taxon>
        <taxon>Cyclobacteriaceae</taxon>
        <taxon>Algoriphagus</taxon>
    </lineage>
</organism>
<keyword evidence="4" id="KW-0067">ATP-binding</keyword>
<dbReference type="Proteomes" id="UP001157915">
    <property type="component" value="Unassembled WGS sequence"/>
</dbReference>
<evidence type="ECO:0000313" key="7">
    <source>
        <dbReference type="Proteomes" id="UP001157915"/>
    </source>
</evidence>
<evidence type="ECO:0000256" key="1">
    <source>
        <dbReference type="ARBA" id="ARBA00022679"/>
    </source>
</evidence>
<keyword evidence="3 4" id="KW-0275">Fatty acid biosynthesis</keyword>
<evidence type="ECO:0000256" key="4">
    <source>
        <dbReference type="HAMAP-Rule" id="MF_01395"/>
    </source>
</evidence>
<sequence>MAWFKRTDKGIKTSTAEKKDAPDGLWFKTPNGNIIHTRELKNNAYVCPDDDFHVKIGSKEYFEILFDNNKFKELDANMTSGDPLKFTDTKPYVSRIEATIKKTELNDAVRSAVGKMNGLDIVIACMDFNFIGGSMGSVVGEKIARAIDHSLKNKIPFLMISKSGGARMMEAGFSLMQMAKTSAKLALLDQAGIPYISMLTDPTTGGVTASYAMLGDFNIAEPEALIGFAGPRVIRETIGKDLPKGFQSSEFVLEHGFLDFIVDRRQLKGRLTTLLNLLNN</sequence>
<dbReference type="HAMAP" id="MF_01395">
    <property type="entry name" value="AcetylCoA_CT_beta"/>
    <property type="match status" value="1"/>
</dbReference>
<keyword evidence="7" id="KW-1185">Reference proteome</keyword>
<comment type="catalytic activity">
    <reaction evidence="4">
        <text>N(6)-carboxybiotinyl-L-lysyl-[protein] + acetyl-CoA = N(6)-biotinyl-L-lysyl-[protein] + malonyl-CoA</text>
        <dbReference type="Rhea" id="RHEA:54728"/>
        <dbReference type="Rhea" id="RHEA-COMP:10505"/>
        <dbReference type="Rhea" id="RHEA-COMP:10506"/>
        <dbReference type="ChEBI" id="CHEBI:57288"/>
        <dbReference type="ChEBI" id="CHEBI:57384"/>
        <dbReference type="ChEBI" id="CHEBI:83144"/>
        <dbReference type="ChEBI" id="CHEBI:83145"/>
        <dbReference type="EC" id="2.1.3.15"/>
    </reaction>
</comment>
<dbReference type="InterPro" id="IPR034733">
    <property type="entry name" value="AcCoA_carboxyl_beta"/>
</dbReference>
<comment type="subunit">
    <text evidence="4">Acetyl-CoA carboxylase is a heterohexamer composed of biotin carboxyl carrier protein (AccB), biotin carboxylase (AccC) and two subunits each of ACCase subunit alpha (AccA) and ACCase subunit beta (AccD).</text>
</comment>
<keyword evidence="4" id="KW-0444">Lipid biosynthesis</keyword>
<dbReference type="NCBIfam" id="TIGR00515">
    <property type="entry name" value="accD"/>
    <property type="match status" value="1"/>
</dbReference>
<comment type="caution">
    <text evidence="4">Lacks conserved residue(s) required for the propagation of feature annotation.</text>
</comment>
<evidence type="ECO:0000313" key="6">
    <source>
        <dbReference type="EMBL" id="SMP27961.1"/>
    </source>
</evidence>
<evidence type="ECO:0000259" key="5">
    <source>
        <dbReference type="PROSITE" id="PS50980"/>
    </source>
</evidence>
<dbReference type="SUPFAM" id="SSF52096">
    <property type="entry name" value="ClpP/crotonase"/>
    <property type="match status" value="1"/>
</dbReference>
<protein>
    <recommendedName>
        <fullName evidence="4">Acetyl-coenzyme A carboxylase carboxyl transferase subunit beta</fullName>
        <shortName evidence="4">ACCase subunit beta</shortName>
        <shortName evidence="4">Acetyl-CoA carboxylase carboxyltransferase subunit beta</shortName>
        <ecNumber evidence="4">2.1.3.15</ecNumber>
    </recommendedName>
</protein>
<name>A0ABY1P769_9BACT</name>
<dbReference type="PANTHER" id="PTHR42995:SF5">
    <property type="entry name" value="ACETYL-COENZYME A CARBOXYLASE CARBOXYL TRANSFERASE SUBUNIT BETA, CHLOROPLASTIC"/>
    <property type="match status" value="1"/>
</dbReference>
<keyword evidence="4" id="KW-0443">Lipid metabolism</keyword>
<feature type="domain" description="CoA carboxyltransferase N-terminal" evidence="5">
    <location>
        <begin position="24"/>
        <end position="280"/>
    </location>
</feature>
<dbReference type="EC" id="2.1.3.15" evidence="4"/>
<dbReference type="RefSeq" id="WP_192347777.1">
    <property type="nucleotide sequence ID" value="NZ_FXUA01000005.1"/>
</dbReference>
<keyword evidence="2 4" id="KW-0276">Fatty acid metabolism</keyword>
<evidence type="ECO:0000256" key="3">
    <source>
        <dbReference type="ARBA" id="ARBA00023160"/>
    </source>
</evidence>
<keyword evidence="1 4" id="KW-0808">Transferase</keyword>
<dbReference type="EMBL" id="FXUA01000005">
    <property type="protein sequence ID" value="SMP27961.1"/>
    <property type="molecule type" value="Genomic_DNA"/>
</dbReference>
<dbReference type="PRINTS" id="PR01070">
    <property type="entry name" value="ACCCTRFRASEB"/>
</dbReference>
<dbReference type="GO" id="GO:0016740">
    <property type="term" value="F:transferase activity"/>
    <property type="evidence" value="ECO:0007669"/>
    <property type="project" value="UniProtKB-KW"/>
</dbReference>
<dbReference type="Pfam" id="PF01039">
    <property type="entry name" value="Carboxyl_trans"/>
    <property type="match status" value="1"/>
</dbReference>
<comment type="subcellular location">
    <subcellularLocation>
        <location evidence="4">Cytoplasm</location>
    </subcellularLocation>
</comment>
<keyword evidence="4" id="KW-0547">Nucleotide-binding</keyword>
<dbReference type="PANTHER" id="PTHR42995">
    <property type="entry name" value="ACETYL-COENZYME A CARBOXYLASE CARBOXYL TRANSFERASE SUBUNIT BETA, CHLOROPLASTIC"/>
    <property type="match status" value="1"/>
</dbReference>
<comment type="caution">
    <text evidence="6">The sequence shown here is derived from an EMBL/GenBank/DDBJ whole genome shotgun (WGS) entry which is preliminary data.</text>
</comment>
<dbReference type="InterPro" id="IPR011762">
    <property type="entry name" value="COA_CT_N"/>
</dbReference>
<dbReference type="InterPro" id="IPR000438">
    <property type="entry name" value="Acetyl_CoA_COase_Trfase_b_su"/>
</dbReference>